<gene>
    <name evidence="4" type="primary">codA</name>
    <name evidence="4" type="ORF">J4573_35155</name>
</gene>
<dbReference type="InterPro" id="IPR013108">
    <property type="entry name" value="Amidohydro_3"/>
</dbReference>
<evidence type="ECO:0000256" key="1">
    <source>
        <dbReference type="ARBA" id="ARBA00022723"/>
    </source>
</evidence>
<dbReference type="InterPro" id="IPR052349">
    <property type="entry name" value="Metallo-hydrolase_Enzymes"/>
</dbReference>
<dbReference type="NCBIfam" id="NF005748">
    <property type="entry name" value="PRK07572.1"/>
    <property type="match status" value="1"/>
</dbReference>
<dbReference type="GO" id="GO:0035888">
    <property type="term" value="F:isoguanine deaminase activity"/>
    <property type="evidence" value="ECO:0007669"/>
    <property type="project" value="TreeGrafter"/>
</dbReference>
<dbReference type="SUPFAM" id="SSF51338">
    <property type="entry name" value="Composite domain of metallo-dependent hydrolases"/>
    <property type="match status" value="1"/>
</dbReference>
<dbReference type="Gene3D" id="2.30.40.10">
    <property type="entry name" value="Urease, subunit C, domain 1"/>
    <property type="match status" value="1"/>
</dbReference>
<dbReference type="EMBL" id="JAGEOJ010000016">
    <property type="protein sequence ID" value="MBO2452374.1"/>
    <property type="molecule type" value="Genomic_DNA"/>
</dbReference>
<dbReference type="NCBIfam" id="NF006685">
    <property type="entry name" value="PRK09230.1"/>
    <property type="match status" value="1"/>
</dbReference>
<dbReference type="GO" id="GO:0004131">
    <property type="term" value="F:cytosine deaminase activity"/>
    <property type="evidence" value="ECO:0007669"/>
    <property type="project" value="TreeGrafter"/>
</dbReference>
<feature type="domain" description="Amidohydrolase 3" evidence="3">
    <location>
        <begin position="40"/>
        <end position="399"/>
    </location>
</feature>
<dbReference type="GO" id="GO:0046872">
    <property type="term" value="F:metal ion binding"/>
    <property type="evidence" value="ECO:0007669"/>
    <property type="project" value="UniProtKB-KW"/>
</dbReference>
<dbReference type="Proteomes" id="UP000669179">
    <property type="component" value="Unassembled WGS sequence"/>
</dbReference>
<dbReference type="SUPFAM" id="SSF51556">
    <property type="entry name" value="Metallo-dependent hydrolases"/>
    <property type="match status" value="1"/>
</dbReference>
<dbReference type="Gene3D" id="3.20.20.140">
    <property type="entry name" value="Metal-dependent hydrolases"/>
    <property type="match status" value="1"/>
</dbReference>
<keyword evidence="2" id="KW-0378">Hydrolase</keyword>
<dbReference type="GO" id="GO:0006209">
    <property type="term" value="P:cytosine catabolic process"/>
    <property type="evidence" value="ECO:0007669"/>
    <property type="project" value="TreeGrafter"/>
</dbReference>
<dbReference type="InterPro" id="IPR011059">
    <property type="entry name" value="Metal-dep_hydrolase_composite"/>
</dbReference>
<dbReference type="AlphaFoldDB" id="A0A939PNJ1"/>
<protein>
    <submittedName>
        <fullName evidence="4">Cytosine deaminase</fullName>
    </submittedName>
</protein>
<accession>A0A939PNJ1</accession>
<sequence>MIQIRNAHLHGRDGLHDIEIDGDRFGRVLPAGQGRGEVLLDASGALVGPPFVEPHVHLDTTLTAGEPRWNASGSLWEGIAVWSERKQTLTRADVIARATEVLRWYAANGVLHVRSHVDVTDPGLVALDAMLEVREQVRDVVNVQLVAFPQEGVCSFDDGAELLEEAARRGVDVIGAIPHFEDTREDGVRSLEIAFRLAERHGLLIDAHCDEIDDEQSRFVEVLATLARRGGLRERATASHTTAMGSYNGAYSYKLQRILARSGINLVCNPLANLCLQGRFDAYPKRRGLTQVKEMLAAGVNVAFGHDDVMDPWYPLGTAFPLQVALAGIAAAQLTGAAEIDEAFAMVTSRAARVLNLTDAYGIEPGRPADLVVLPAASPRDAVRRQTRPSHVISRGRVLAETPVTPTRLTWPGREPEHVDFIRERDRGMTPGAPWTPRTPTD</sequence>
<proteinExistence type="predicted"/>
<dbReference type="PANTHER" id="PTHR32027">
    <property type="entry name" value="CYTOSINE DEAMINASE"/>
    <property type="match status" value="1"/>
</dbReference>
<reference evidence="4" key="1">
    <citation type="submission" date="2021-03" db="EMBL/GenBank/DDBJ databases">
        <authorList>
            <person name="Kanchanasin P."/>
            <person name="Saeng-In P."/>
            <person name="Phongsopitanun W."/>
            <person name="Yuki M."/>
            <person name="Kudo T."/>
            <person name="Ohkuma M."/>
            <person name="Tanasupawat S."/>
        </authorList>
    </citation>
    <scope>NUCLEOTIDE SEQUENCE</scope>
    <source>
        <strain evidence="4">GKU 128</strain>
    </source>
</reference>
<dbReference type="CDD" id="cd01293">
    <property type="entry name" value="Bact_CD"/>
    <property type="match status" value="1"/>
</dbReference>
<evidence type="ECO:0000313" key="4">
    <source>
        <dbReference type="EMBL" id="MBO2452374.1"/>
    </source>
</evidence>
<evidence type="ECO:0000256" key="2">
    <source>
        <dbReference type="ARBA" id="ARBA00022801"/>
    </source>
</evidence>
<dbReference type="Pfam" id="PF07969">
    <property type="entry name" value="Amidohydro_3"/>
    <property type="match status" value="1"/>
</dbReference>
<comment type="caution">
    <text evidence="4">The sequence shown here is derived from an EMBL/GenBank/DDBJ whole genome shotgun (WGS) entry which is preliminary data.</text>
</comment>
<evidence type="ECO:0000259" key="3">
    <source>
        <dbReference type="Pfam" id="PF07969"/>
    </source>
</evidence>
<keyword evidence="1" id="KW-0479">Metal-binding</keyword>
<organism evidence="4 5">
    <name type="scientific">Actinomadura barringtoniae</name>
    <dbReference type="NCBI Taxonomy" id="1427535"/>
    <lineage>
        <taxon>Bacteria</taxon>
        <taxon>Bacillati</taxon>
        <taxon>Actinomycetota</taxon>
        <taxon>Actinomycetes</taxon>
        <taxon>Streptosporangiales</taxon>
        <taxon>Thermomonosporaceae</taxon>
        <taxon>Actinomadura</taxon>
    </lineage>
</organism>
<dbReference type="InterPro" id="IPR032466">
    <property type="entry name" value="Metal_Hydrolase"/>
</dbReference>
<keyword evidence="5" id="KW-1185">Reference proteome</keyword>
<name>A0A939PNJ1_9ACTN</name>
<dbReference type="FunFam" id="3.20.20.140:FF:000019">
    <property type="entry name" value="Cytosine deaminase"/>
    <property type="match status" value="1"/>
</dbReference>
<evidence type="ECO:0000313" key="5">
    <source>
        <dbReference type="Proteomes" id="UP000669179"/>
    </source>
</evidence>
<dbReference type="RefSeq" id="WP_208260360.1">
    <property type="nucleotide sequence ID" value="NZ_JAGEOJ010000016.1"/>
</dbReference>
<dbReference type="PANTHER" id="PTHR32027:SF0">
    <property type="entry name" value="CYTOSINE DEAMINASE"/>
    <property type="match status" value="1"/>
</dbReference>